<dbReference type="RefSeq" id="WP_366924890.1">
    <property type="nucleotide sequence ID" value="NZ_CP121694.1"/>
</dbReference>
<dbReference type="Pfam" id="PF22483">
    <property type="entry name" value="Mu-transpos_C_2"/>
    <property type="match status" value="1"/>
</dbReference>
<dbReference type="Proteomes" id="UP001329915">
    <property type="component" value="Chromosome"/>
</dbReference>
<protein>
    <submittedName>
        <fullName evidence="2">IS21 family transposase</fullName>
    </submittedName>
</protein>
<evidence type="ECO:0000313" key="2">
    <source>
        <dbReference type="EMBL" id="WRO21352.1"/>
    </source>
</evidence>
<dbReference type="NCBIfam" id="NF033546">
    <property type="entry name" value="transpos_IS21"/>
    <property type="match status" value="1"/>
</dbReference>
<accession>A0AAU0UMC7</accession>
<keyword evidence="3" id="KW-1185">Reference proteome</keyword>
<proteinExistence type="predicted"/>
<dbReference type="AlphaFoldDB" id="A0AAU0UMC7"/>
<sequence length="428" mass="49359">MLDCFKADKEENIKKQKHTAKRIYNRLVEEKSFTGGESTIRKAVKELKAEQTVPPGAIMPLSYEPGEAIQIDWGEATSYINGEKTKLYIFCGRLCYSCDIFVMAFKSPNQEAFLEAQQLMFDFFGGISKRLIFDNAKVAVKEGFGLYAKPQNKYLSFSAHYAFSLDFCNPGKGNEKSLVENLVGYSRRNFIVPIPRVSSIDELNQKLWNDCLKYRETHKVQNRNNSVNVMYQEELRFLNAIPRFRFDTSKTVVASVDDYSTVRFEKNNYSVPTKHLRKDVTVKGYGNYIRILYQNVEIANYTRCYFHGRTEYKLEHYIDLLERKPRSVFNAKPVKDNVAKALLDWGRQLPGGNKEMVKLLRLCVDYGEERILKLKDLIPGHVVPTVDMVRTHLNEPTESTVIYLSPNEVPVEAVDLTAYDKKYGMVVQ</sequence>
<dbReference type="InterPro" id="IPR001584">
    <property type="entry name" value="Integrase_cat-core"/>
</dbReference>
<dbReference type="KEGG" id="dbc:MFMK1_001160"/>
<gene>
    <name evidence="2" type="primary">istA</name>
    <name evidence="2" type="ORF">MFMK1_001160</name>
</gene>
<dbReference type="InterPro" id="IPR054353">
    <property type="entry name" value="IstA-like_C"/>
</dbReference>
<dbReference type="PANTHER" id="PTHR35004">
    <property type="entry name" value="TRANSPOSASE RV3428C-RELATED"/>
    <property type="match status" value="1"/>
</dbReference>
<dbReference type="GO" id="GO:0015074">
    <property type="term" value="P:DNA integration"/>
    <property type="evidence" value="ECO:0007669"/>
    <property type="project" value="InterPro"/>
</dbReference>
<dbReference type="PANTHER" id="PTHR35004:SF7">
    <property type="entry name" value="INTEGRASE PROTEIN"/>
    <property type="match status" value="1"/>
</dbReference>
<dbReference type="EMBL" id="CP121694">
    <property type="protein sequence ID" value="WRO21352.1"/>
    <property type="molecule type" value="Genomic_DNA"/>
</dbReference>
<evidence type="ECO:0000313" key="3">
    <source>
        <dbReference type="Proteomes" id="UP001329915"/>
    </source>
</evidence>
<reference evidence="2 3" key="1">
    <citation type="submission" date="2023-04" db="EMBL/GenBank/DDBJ databases">
        <authorList>
            <person name="Hsu D."/>
        </authorList>
    </citation>
    <scope>NUCLEOTIDE SEQUENCE [LARGE SCALE GENOMIC DNA]</scope>
    <source>
        <strain evidence="2 3">MK1</strain>
    </source>
</reference>
<organism evidence="2 3">
    <name type="scientific">Metallumcola ferriviriculae</name>
    <dbReference type="NCBI Taxonomy" id="3039180"/>
    <lineage>
        <taxon>Bacteria</taxon>
        <taxon>Bacillati</taxon>
        <taxon>Bacillota</taxon>
        <taxon>Clostridia</taxon>
        <taxon>Neomoorellales</taxon>
        <taxon>Desulfitibacteraceae</taxon>
        <taxon>Metallumcola</taxon>
    </lineage>
</organism>
<name>A0AAU0UMC7_9FIRM</name>
<dbReference type="PROSITE" id="PS50994">
    <property type="entry name" value="INTEGRASE"/>
    <property type="match status" value="1"/>
</dbReference>
<feature type="domain" description="Integrase catalytic" evidence="1">
    <location>
        <begin position="61"/>
        <end position="250"/>
    </location>
</feature>
<evidence type="ECO:0000259" key="1">
    <source>
        <dbReference type="PROSITE" id="PS50994"/>
    </source>
</evidence>